<dbReference type="InterPro" id="IPR027417">
    <property type="entry name" value="P-loop_NTPase"/>
</dbReference>
<sequence>MKDLPVDHFLADIVTRAREEGLRVTGFLQHRGAQTDECCRTISIEHIDSGEVRLISQPLGTGSSGCRLDPAALADIAAELLAELDRPTDLLILNRFGKGECEGHGLRAVIETAFARGVPVLTVVRDTYANGWCDFAGEFGVLLTANQQSIAGWFNAHISRRTQVLQDAFSQ</sequence>
<evidence type="ECO:0000313" key="2">
    <source>
        <dbReference type="Proteomes" id="UP000246073"/>
    </source>
</evidence>
<protein>
    <recommendedName>
        <fullName evidence="3">DUF2478 domain-containing protein</fullName>
    </recommendedName>
</protein>
<organism evidence="1 2">
    <name type="scientific">Ochrobactrum soli</name>
    <dbReference type="NCBI Taxonomy" id="2448455"/>
    <lineage>
        <taxon>Bacteria</taxon>
        <taxon>Pseudomonadati</taxon>
        <taxon>Pseudomonadota</taxon>
        <taxon>Alphaproteobacteria</taxon>
        <taxon>Hyphomicrobiales</taxon>
        <taxon>Brucellaceae</taxon>
        <taxon>Brucella/Ochrobactrum group</taxon>
        <taxon>Ochrobactrum</taxon>
    </lineage>
</organism>
<name>A0A2P9HCT9_9HYPH</name>
<dbReference type="AlphaFoldDB" id="A0A2P9HCT9"/>
<dbReference type="EMBL" id="OOFM01000001">
    <property type="protein sequence ID" value="SPL61918.1"/>
    <property type="molecule type" value="Genomic_DNA"/>
</dbReference>
<evidence type="ECO:0000313" key="1">
    <source>
        <dbReference type="EMBL" id="SPL61918.1"/>
    </source>
</evidence>
<dbReference type="Proteomes" id="UP000246073">
    <property type="component" value="Unassembled WGS sequence"/>
</dbReference>
<dbReference type="Pfam" id="PF10649">
    <property type="entry name" value="DUF2478"/>
    <property type="match status" value="1"/>
</dbReference>
<dbReference type="Gene3D" id="3.40.50.300">
    <property type="entry name" value="P-loop containing nucleotide triphosphate hydrolases"/>
    <property type="match status" value="1"/>
</dbReference>
<accession>A0A2P9HCT9</accession>
<proteinExistence type="predicted"/>
<dbReference type="InterPro" id="IPR018912">
    <property type="entry name" value="DUF2478"/>
</dbReference>
<reference evidence="2" key="1">
    <citation type="submission" date="2017-12" db="EMBL/GenBank/DDBJ databases">
        <authorList>
            <person name="Diaz M."/>
        </authorList>
    </citation>
    <scope>NUCLEOTIDE SEQUENCE [LARGE SCALE GENOMIC DNA]</scope>
    <source>
        <strain evidence="2">FI11154</strain>
    </source>
</reference>
<evidence type="ECO:0008006" key="3">
    <source>
        <dbReference type="Google" id="ProtNLM"/>
    </source>
</evidence>
<gene>
    <name evidence="1" type="ORF">OHAE_4710</name>
</gene>